<feature type="region of interest" description="Disordered" evidence="1">
    <location>
        <begin position="77"/>
        <end position="99"/>
    </location>
</feature>
<protein>
    <submittedName>
        <fullName evidence="2">SFRICE_032659</fullName>
    </submittedName>
</protein>
<evidence type="ECO:0000313" key="2">
    <source>
        <dbReference type="EMBL" id="SOQ47638.1"/>
    </source>
</evidence>
<proteinExistence type="predicted"/>
<name>A0A2H1W3M1_SPOFR</name>
<organism evidence="2">
    <name type="scientific">Spodoptera frugiperda</name>
    <name type="common">Fall armyworm</name>
    <dbReference type="NCBI Taxonomy" id="7108"/>
    <lineage>
        <taxon>Eukaryota</taxon>
        <taxon>Metazoa</taxon>
        <taxon>Ecdysozoa</taxon>
        <taxon>Arthropoda</taxon>
        <taxon>Hexapoda</taxon>
        <taxon>Insecta</taxon>
        <taxon>Pterygota</taxon>
        <taxon>Neoptera</taxon>
        <taxon>Endopterygota</taxon>
        <taxon>Lepidoptera</taxon>
        <taxon>Glossata</taxon>
        <taxon>Ditrysia</taxon>
        <taxon>Noctuoidea</taxon>
        <taxon>Noctuidae</taxon>
        <taxon>Amphipyrinae</taxon>
        <taxon>Spodoptera</taxon>
    </lineage>
</organism>
<accession>A0A2H1W3M1</accession>
<dbReference type="AlphaFoldDB" id="A0A2H1W3M1"/>
<dbReference type="EMBL" id="ODYU01006095">
    <property type="protein sequence ID" value="SOQ47638.1"/>
    <property type="molecule type" value="Genomic_DNA"/>
</dbReference>
<evidence type="ECO:0000256" key="1">
    <source>
        <dbReference type="SAM" id="MobiDB-lite"/>
    </source>
</evidence>
<reference evidence="2" key="1">
    <citation type="submission" date="2016-07" db="EMBL/GenBank/DDBJ databases">
        <authorList>
            <person name="Bretaudeau A."/>
        </authorList>
    </citation>
    <scope>NUCLEOTIDE SEQUENCE</scope>
    <source>
        <strain evidence="2">Rice</strain>
        <tissue evidence="2">Whole body</tissue>
    </source>
</reference>
<gene>
    <name evidence="2" type="ORF">SFRICE_032659</name>
</gene>
<sequence>MYVIKSFDDTADSVGVGVLSLSYKANHPMTSSTLCEARGSARRLLTKNHPVPTPALNRSPGMSLLSYTGHNSRLHATTEKKKSLNRKKPSNTWPDPGIEPETPCQAFSMAVLLIDQYRMALHANICPNQLATLGSLGWFGSLEGCCCLASVKVLKRFLNEEMMGRRNEAVST</sequence>